<dbReference type="InterPro" id="IPR029058">
    <property type="entry name" value="AB_hydrolase_fold"/>
</dbReference>
<evidence type="ECO:0000313" key="2">
    <source>
        <dbReference type="EMBL" id="MBP2047888.1"/>
    </source>
</evidence>
<dbReference type="EMBL" id="JAGGLP010000002">
    <property type="protein sequence ID" value="MBP2047888.1"/>
    <property type="molecule type" value="Genomic_DNA"/>
</dbReference>
<proteinExistence type="predicted"/>
<evidence type="ECO:0000313" key="3">
    <source>
        <dbReference type="Proteomes" id="UP001519309"/>
    </source>
</evidence>
<dbReference type="SUPFAM" id="SSF53474">
    <property type="entry name" value="alpha/beta-Hydrolases"/>
    <property type="match status" value="1"/>
</dbReference>
<organism evidence="2 3">
    <name type="scientific">Streptomyces griseochromogenes</name>
    <dbReference type="NCBI Taxonomy" id="68214"/>
    <lineage>
        <taxon>Bacteria</taxon>
        <taxon>Bacillati</taxon>
        <taxon>Actinomycetota</taxon>
        <taxon>Actinomycetes</taxon>
        <taxon>Kitasatosporales</taxon>
        <taxon>Streptomycetaceae</taxon>
        <taxon>Streptomyces</taxon>
    </lineage>
</organism>
<dbReference type="InterPro" id="IPR002018">
    <property type="entry name" value="CarbesteraseB"/>
</dbReference>
<dbReference type="RefSeq" id="WP_237281496.1">
    <property type="nucleotide sequence ID" value="NZ_CP016279.1"/>
</dbReference>
<name>A0ABS4LKH7_9ACTN</name>
<gene>
    <name evidence="2" type="ORF">J2Z21_000812</name>
</gene>
<feature type="domain" description="Carboxylesterase type B" evidence="1">
    <location>
        <begin position="3"/>
        <end position="88"/>
    </location>
</feature>
<keyword evidence="3" id="KW-1185">Reference proteome</keyword>
<sequence length="124" mass="13558">MWFYRVPALRMAEAQARHGARAFVYEFAWPSPAHDGALGACHALDVPFVFDNLADPAFAPLLGDAPPQAIADGMHAAWVSFATTGDPGWPAYRAPHRPVRRFAPAPATVPDPRGALRTLWDDLR</sequence>
<accession>A0ABS4LKH7</accession>
<comment type="caution">
    <text evidence="2">The sequence shown here is derived from an EMBL/GenBank/DDBJ whole genome shotgun (WGS) entry which is preliminary data.</text>
</comment>
<reference evidence="2 3" key="1">
    <citation type="submission" date="2021-03" db="EMBL/GenBank/DDBJ databases">
        <title>Genomic Encyclopedia of Type Strains, Phase IV (KMG-IV): sequencing the most valuable type-strain genomes for metagenomic binning, comparative biology and taxonomic classification.</title>
        <authorList>
            <person name="Goeker M."/>
        </authorList>
    </citation>
    <scope>NUCLEOTIDE SEQUENCE [LARGE SCALE GENOMIC DNA]</scope>
    <source>
        <strain evidence="2 3">DSM 40499</strain>
    </source>
</reference>
<dbReference type="Proteomes" id="UP001519309">
    <property type="component" value="Unassembled WGS sequence"/>
</dbReference>
<dbReference type="Pfam" id="PF00135">
    <property type="entry name" value="COesterase"/>
    <property type="match status" value="1"/>
</dbReference>
<evidence type="ECO:0000259" key="1">
    <source>
        <dbReference type="Pfam" id="PF00135"/>
    </source>
</evidence>
<dbReference type="Gene3D" id="3.40.50.1820">
    <property type="entry name" value="alpha/beta hydrolase"/>
    <property type="match status" value="1"/>
</dbReference>
<protein>
    <submittedName>
        <fullName evidence="2">Carboxylesterase type B</fullName>
    </submittedName>
</protein>